<reference evidence="4" key="1">
    <citation type="journal article" date="2014" name="Int. J. Syst. Evol. Microbiol.">
        <title>Complete genome sequence of Corynebacterium casei LMG S-19264T (=DSM 44701T), isolated from a smear-ripened cheese.</title>
        <authorList>
            <consortium name="US DOE Joint Genome Institute (JGI-PGF)"/>
            <person name="Walter F."/>
            <person name="Albersmeier A."/>
            <person name="Kalinowski J."/>
            <person name="Ruckert C."/>
        </authorList>
    </citation>
    <scope>NUCLEOTIDE SEQUENCE</scope>
    <source>
        <strain evidence="4">CCM 7684</strain>
    </source>
</reference>
<dbReference type="Pfam" id="PF10073">
    <property type="entry name" value="GapR_DNA-bd"/>
    <property type="match status" value="1"/>
</dbReference>
<reference evidence="4" key="2">
    <citation type="submission" date="2020-09" db="EMBL/GenBank/DDBJ databases">
        <authorList>
            <person name="Sun Q."/>
            <person name="Sedlacek I."/>
        </authorList>
    </citation>
    <scope>NUCLEOTIDE SEQUENCE</scope>
    <source>
        <strain evidence="4">CCM 7684</strain>
    </source>
</reference>
<dbReference type="GO" id="GO:0003677">
    <property type="term" value="F:DNA binding"/>
    <property type="evidence" value="ECO:0007669"/>
    <property type="project" value="InterPro"/>
</dbReference>
<dbReference type="RefSeq" id="WP_188409139.1">
    <property type="nucleotide sequence ID" value="NZ_BMCP01000002.1"/>
</dbReference>
<evidence type="ECO:0000313" key="5">
    <source>
        <dbReference type="Proteomes" id="UP000602745"/>
    </source>
</evidence>
<dbReference type="AlphaFoldDB" id="A0A8J2VXS2"/>
<gene>
    <name evidence="4" type="ORF">GCM10007276_14910</name>
</gene>
<proteinExistence type="inferred from homology"/>
<dbReference type="EMBL" id="BMCP01000002">
    <property type="protein sequence ID" value="GGE38642.1"/>
    <property type="molecule type" value="Genomic_DNA"/>
</dbReference>
<organism evidence="4 5">
    <name type="scientific">Agaricicola taiwanensis</name>
    <dbReference type="NCBI Taxonomy" id="591372"/>
    <lineage>
        <taxon>Bacteria</taxon>
        <taxon>Pseudomonadati</taxon>
        <taxon>Pseudomonadota</taxon>
        <taxon>Alphaproteobacteria</taxon>
        <taxon>Rhodobacterales</taxon>
        <taxon>Paracoccaceae</taxon>
        <taxon>Agaricicola</taxon>
    </lineage>
</organism>
<dbReference type="InterPro" id="IPR046367">
    <property type="entry name" value="GapR-like_DNA-bd"/>
</dbReference>
<evidence type="ECO:0000256" key="1">
    <source>
        <dbReference type="HAMAP-Rule" id="MF_00797"/>
    </source>
</evidence>
<dbReference type="NCBIfam" id="NF010247">
    <property type="entry name" value="PRK13694.1"/>
    <property type="match status" value="1"/>
</dbReference>
<dbReference type="InterPro" id="IPR018753">
    <property type="entry name" value="GapR-like"/>
</dbReference>
<keyword evidence="2" id="KW-0175">Coiled coil</keyword>
<feature type="domain" description="GapR-like DNA-binding" evidence="3">
    <location>
        <begin position="8"/>
        <end position="79"/>
    </location>
</feature>
<name>A0A8J2VXS2_9RHOB</name>
<evidence type="ECO:0000256" key="2">
    <source>
        <dbReference type="SAM" id="Coils"/>
    </source>
</evidence>
<comment type="similarity">
    <text evidence="1">Belongs to the UPF0335 family.</text>
</comment>
<feature type="coiled-coil region" evidence="2">
    <location>
        <begin position="5"/>
        <end position="39"/>
    </location>
</feature>
<accession>A0A8J2VXS2</accession>
<evidence type="ECO:0000313" key="4">
    <source>
        <dbReference type="EMBL" id="GGE38642.1"/>
    </source>
</evidence>
<comment type="caution">
    <text evidence="4">The sequence shown here is derived from an EMBL/GenBank/DDBJ whole genome shotgun (WGS) entry which is preliminary data.</text>
</comment>
<dbReference type="Proteomes" id="UP000602745">
    <property type="component" value="Unassembled WGS sequence"/>
</dbReference>
<protein>
    <recommendedName>
        <fullName evidence="1">UPF0335 protein GCM10007276_14910</fullName>
    </recommendedName>
</protein>
<keyword evidence="5" id="KW-1185">Reference proteome</keyword>
<evidence type="ECO:0000259" key="3">
    <source>
        <dbReference type="Pfam" id="PF10073"/>
    </source>
</evidence>
<dbReference type="HAMAP" id="MF_00797">
    <property type="entry name" value="UPF0335"/>
    <property type="match status" value="1"/>
</dbReference>
<sequence length="81" mass="9473">MINPDEIAKDQLRSIIERIERLEEEKKALSEDIKEVYAEAKGNGYDTKVLRKVVSIRKQDRDERQEQEAILDLYLQALGIN</sequence>